<name>F2IEN3_FLUTR</name>
<keyword evidence="5" id="KW-0540">Nuclease</keyword>
<reference evidence="5 6" key="1">
    <citation type="journal article" date="2011" name="Stand. Genomic Sci.">
        <title>Complete genome sequence of the gliding freshwater bacterium Fluviicola taffensis type strain (RW262).</title>
        <authorList>
            <person name="Woyke T."/>
            <person name="Chertkov O."/>
            <person name="Lapidus A."/>
            <person name="Nolan M."/>
            <person name="Lucas S."/>
            <person name="Del Rio T.G."/>
            <person name="Tice H."/>
            <person name="Cheng J.F."/>
            <person name="Tapia R."/>
            <person name="Han C."/>
            <person name="Goodwin L."/>
            <person name="Pitluck S."/>
            <person name="Liolios K."/>
            <person name="Pagani I."/>
            <person name="Ivanova N."/>
            <person name="Huntemann M."/>
            <person name="Mavromatis K."/>
            <person name="Mikhailova N."/>
            <person name="Pati A."/>
            <person name="Chen A."/>
            <person name="Palaniappan K."/>
            <person name="Land M."/>
            <person name="Hauser L."/>
            <person name="Brambilla E.M."/>
            <person name="Rohde M."/>
            <person name="Mwirichia R."/>
            <person name="Sikorski J."/>
            <person name="Tindall B.J."/>
            <person name="Goker M."/>
            <person name="Bristow J."/>
            <person name="Eisen J.A."/>
            <person name="Markowitz V."/>
            <person name="Hugenholtz P."/>
            <person name="Klenk H.P."/>
            <person name="Kyrpides N.C."/>
        </authorList>
    </citation>
    <scope>NUCLEOTIDE SEQUENCE [LARGE SCALE GENOMIC DNA]</scope>
    <source>
        <strain evidence="6">DSM 16823 / RW262 / RW262</strain>
    </source>
</reference>
<keyword evidence="1 2" id="KW-0732">Signal</keyword>
<feature type="chain" id="PRO_5003279796" evidence="2">
    <location>
        <begin position="19"/>
        <end position="580"/>
    </location>
</feature>
<dbReference type="EMBL" id="CP002542">
    <property type="protein sequence ID" value="AEA44572.1"/>
    <property type="molecule type" value="Genomic_DNA"/>
</dbReference>
<dbReference type="AlphaFoldDB" id="F2IEN3"/>
<dbReference type="Gene3D" id="2.60.40.740">
    <property type="match status" value="2"/>
</dbReference>
<evidence type="ECO:0000256" key="2">
    <source>
        <dbReference type="SAM" id="SignalP"/>
    </source>
</evidence>
<reference evidence="6" key="2">
    <citation type="submission" date="2011-02" db="EMBL/GenBank/DDBJ databases">
        <title>The complete genome of Fluviicola taffensis DSM 16823.</title>
        <authorList>
            <consortium name="US DOE Joint Genome Institute (JGI-PGF)"/>
            <person name="Lucas S."/>
            <person name="Copeland A."/>
            <person name="Lapidus A."/>
            <person name="Bruce D."/>
            <person name="Goodwin L."/>
            <person name="Pitluck S."/>
            <person name="Kyrpides N."/>
            <person name="Mavromatis K."/>
            <person name="Ivanova N."/>
            <person name="Mikhailova N."/>
            <person name="Pagani I."/>
            <person name="Chertkov O."/>
            <person name="Detter J.C."/>
            <person name="Han C."/>
            <person name="Tapia R."/>
            <person name="Land M."/>
            <person name="Hauser L."/>
            <person name="Markowitz V."/>
            <person name="Cheng J.-F."/>
            <person name="Hugenholtz P."/>
            <person name="Woyke T."/>
            <person name="Wu D."/>
            <person name="Tindall B."/>
            <person name="Pomrenke H.G."/>
            <person name="Brambilla E."/>
            <person name="Klenk H.-P."/>
            <person name="Eisen J.A."/>
        </authorList>
    </citation>
    <scope>NUCLEOTIDE SEQUENCE [LARGE SCALE GENOMIC DNA]</scope>
    <source>
        <strain evidence="6">DSM 16823 / RW262 / RW262</strain>
    </source>
</reference>
<dbReference type="InterPro" id="IPR026444">
    <property type="entry name" value="Secre_tail"/>
</dbReference>
<dbReference type="InterPro" id="IPR005135">
    <property type="entry name" value="Endo/exonuclease/phosphatase"/>
</dbReference>
<accession>F2IEN3</accession>
<organism evidence="5 6">
    <name type="scientific">Fluviicola taffensis (strain DSM 16823 / NCIMB 13979 / RW262)</name>
    <dbReference type="NCBI Taxonomy" id="755732"/>
    <lineage>
        <taxon>Bacteria</taxon>
        <taxon>Pseudomonadati</taxon>
        <taxon>Bacteroidota</taxon>
        <taxon>Flavobacteriia</taxon>
        <taxon>Flavobacteriales</taxon>
        <taxon>Crocinitomicaceae</taxon>
        <taxon>Fluviicola</taxon>
    </lineage>
</organism>
<evidence type="ECO:0000259" key="3">
    <source>
        <dbReference type="Pfam" id="PF03372"/>
    </source>
</evidence>
<evidence type="ECO:0000259" key="4">
    <source>
        <dbReference type="Pfam" id="PF18962"/>
    </source>
</evidence>
<dbReference type="CDD" id="cd00146">
    <property type="entry name" value="PKD"/>
    <property type="match status" value="1"/>
</dbReference>
<gene>
    <name evidence="5" type="ordered locus">Fluta_2588</name>
</gene>
<dbReference type="GO" id="GO:0004519">
    <property type="term" value="F:endonuclease activity"/>
    <property type="evidence" value="ECO:0007669"/>
    <property type="project" value="UniProtKB-KW"/>
</dbReference>
<dbReference type="RefSeq" id="WP_013687342.1">
    <property type="nucleotide sequence ID" value="NC_015321.1"/>
</dbReference>
<dbReference type="NCBIfam" id="TIGR04183">
    <property type="entry name" value="Por_Secre_tail"/>
    <property type="match status" value="1"/>
</dbReference>
<feature type="domain" description="Secretion system C-terminal sorting" evidence="4">
    <location>
        <begin position="503"/>
        <end position="577"/>
    </location>
</feature>
<dbReference type="OrthoDB" id="1122807at2"/>
<dbReference type="SUPFAM" id="SSF56219">
    <property type="entry name" value="DNase I-like"/>
    <property type="match status" value="1"/>
</dbReference>
<dbReference type="STRING" id="755732.Fluta_2588"/>
<feature type="signal peptide" evidence="2">
    <location>
        <begin position="1"/>
        <end position="18"/>
    </location>
</feature>
<keyword evidence="5" id="KW-0269">Exonuclease</keyword>
<keyword evidence="5" id="KW-0378">Hydrolase</keyword>
<dbReference type="eggNOG" id="COG2374">
    <property type="taxonomic scope" value="Bacteria"/>
</dbReference>
<keyword evidence="6" id="KW-1185">Reference proteome</keyword>
<protein>
    <submittedName>
        <fullName evidence="5">Endonuclease/exonuclease/phosphatase</fullName>
    </submittedName>
</protein>
<evidence type="ECO:0000313" key="5">
    <source>
        <dbReference type="EMBL" id="AEA44572.1"/>
    </source>
</evidence>
<dbReference type="Pfam" id="PF18962">
    <property type="entry name" value="Por_Secre_tail"/>
    <property type="match status" value="1"/>
</dbReference>
<evidence type="ECO:0000313" key="6">
    <source>
        <dbReference type="Proteomes" id="UP000007463"/>
    </source>
</evidence>
<evidence type="ECO:0000256" key="1">
    <source>
        <dbReference type="ARBA" id="ARBA00022729"/>
    </source>
</evidence>
<dbReference type="Proteomes" id="UP000007463">
    <property type="component" value="Chromosome"/>
</dbReference>
<dbReference type="Pfam" id="PF03372">
    <property type="entry name" value="Exo_endo_phos"/>
    <property type="match status" value="1"/>
</dbReference>
<dbReference type="KEGG" id="fte:Fluta_2588"/>
<keyword evidence="5" id="KW-0255">Endonuclease</keyword>
<dbReference type="HOGENOM" id="CLU_469904_0_0_10"/>
<dbReference type="Gene3D" id="3.60.10.10">
    <property type="entry name" value="Endonuclease/exonuclease/phosphatase"/>
    <property type="match status" value="1"/>
</dbReference>
<proteinExistence type="predicted"/>
<sequence length="580" mass="62603" precursor="true">MKYALLALLMAFGIAASAQMVPLRIVSYNLLNFPNGRNDCGGGNTNLPNRADTLRKIMQYLKPDILAGCEIQTAAGCDSVLNRSLNVFGTTYYQRAAFISNSSGGDLQNMLFYNSNKLTLKEQRIIQTGVRDINHYILYVNDNTLPQHHDTCFIEVFMCHLKAGSASAEQATRAEQTALLRTVLDARPQGRHLFVCGDLNTYRSSEVCYQNLITGGASSLKDPINISGNWTNNSSFAAIHTQSPRVSGSTDCGVTGGLDDRFDHILVSQNVMNGANLLQYTTSSYKAIGNDGNHYNQSLLTGTNSQYPDSVVRALYYSSDHLPVKLDATVTIPTTNGLNLTLTMTGGACQTGGTSVTVHPNLGQTPYTYQWTANAGPQTSATATNLSAGSYCVTVTDNNGLSDVVCFEVTANNPLTASVFPGLDDGTCNGQTFAVATGGEAPYLYQWNDPQNQTTATASNLCAGTYTCVITDQNGCSVTVQAIIQSETTSLNELFAESTVSFFPNPASENLTIQLESAKSLEMIELRILSVSGEVVKALQVDFSGTNQVMISLNELQNGVYLVELEKDGVFIRKMIVKRT</sequence>
<feature type="domain" description="Endonuclease/exonuclease/phosphatase" evidence="3">
    <location>
        <begin position="27"/>
        <end position="271"/>
    </location>
</feature>
<dbReference type="InterPro" id="IPR036691">
    <property type="entry name" value="Endo/exonu/phosph_ase_sf"/>
</dbReference>
<dbReference type="GO" id="GO:0004527">
    <property type="term" value="F:exonuclease activity"/>
    <property type="evidence" value="ECO:0007669"/>
    <property type="project" value="UniProtKB-KW"/>
</dbReference>